<sequence>MVDWAWASSGAAWIDPALWVIWLIASGHAVEQAEALARQHPAWSHAPVHGINAFARAQQRLWESIARADESDEWTHTMHDTAAVWAAHRS</sequence>
<evidence type="ECO:0000313" key="1">
    <source>
        <dbReference type="EMBL" id="XDQ23524.1"/>
    </source>
</evidence>
<reference evidence="1" key="1">
    <citation type="submission" date="2024-07" db="EMBL/GenBank/DDBJ databases">
        <authorList>
            <person name="Yu S.T."/>
        </authorList>
    </citation>
    <scope>NUCLEOTIDE SEQUENCE</scope>
    <source>
        <strain evidence="1">R21</strain>
    </source>
</reference>
<dbReference type="AlphaFoldDB" id="A0AB39P2Z2"/>
<organism evidence="1">
    <name type="scientific">Streptomyces sp. R21</name>
    <dbReference type="NCBI Taxonomy" id="3238627"/>
    <lineage>
        <taxon>Bacteria</taxon>
        <taxon>Bacillati</taxon>
        <taxon>Actinomycetota</taxon>
        <taxon>Actinomycetes</taxon>
        <taxon>Kitasatosporales</taxon>
        <taxon>Streptomycetaceae</taxon>
        <taxon>Streptomyces</taxon>
    </lineage>
</organism>
<dbReference type="EMBL" id="CP163435">
    <property type="protein sequence ID" value="XDQ23524.1"/>
    <property type="molecule type" value="Genomic_DNA"/>
</dbReference>
<gene>
    <name evidence="1" type="ORF">AB5J56_01835</name>
</gene>
<name>A0AB39P2Z2_9ACTN</name>
<protein>
    <submittedName>
        <fullName evidence="1">Uncharacterized protein</fullName>
    </submittedName>
</protein>
<dbReference type="RefSeq" id="WP_369229323.1">
    <property type="nucleotide sequence ID" value="NZ_CP163435.1"/>
</dbReference>
<proteinExistence type="predicted"/>
<accession>A0AB39P2Z2</accession>